<dbReference type="AlphaFoldDB" id="A0A6N8I522"/>
<dbReference type="SUPFAM" id="SSF57783">
    <property type="entry name" value="Zinc beta-ribbon"/>
    <property type="match status" value="1"/>
</dbReference>
<dbReference type="InterPro" id="IPR025054">
    <property type="entry name" value="DUF3991"/>
</dbReference>
<dbReference type="Pfam" id="PF13154">
    <property type="entry name" value="DUF3991"/>
    <property type="match status" value="1"/>
</dbReference>
<comment type="caution">
    <text evidence="2">The sequence shown here is derived from an EMBL/GenBank/DDBJ whole genome shotgun (WGS) entry which is preliminary data.</text>
</comment>
<sequence>MSGYIHFTDEQKERANSVDLVDFLQRQGEKLLPSGRDKRLARDHSITVRENSWYDHSAQEGSYAIDLVKRIYNLSFPEAVSLLLGGERGVEYRQHTKSSEPEQRKPFVLPPAHTDMRRVFAYLIKQRCISREVLAEFAREKLLFEDAEYHNAVFVGFDENGVARHAHKKSTATGNGFRINVEGSHPAYSFHYISKEPLI</sequence>
<reference evidence="2 3" key="1">
    <citation type="submission" date="2019-09" db="EMBL/GenBank/DDBJ databases">
        <title>Genome sequence of Clostridium sp. EA1.</title>
        <authorList>
            <person name="Poehlein A."/>
            <person name="Bengelsdorf F.R."/>
            <person name="Daniel R."/>
        </authorList>
    </citation>
    <scope>NUCLEOTIDE SEQUENCE [LARGE SCALE GENOMIC DNA]</scope>
    <source>
        <strain evidence="2 3">EA1</strain>
    </source>
</reference>
<dbReference type="Proteomes" id="UP000469440">
    <property type="component" value="Unassembled WGS sequence"/>
</dbReference>
<evidence type="ECO:0000313" key="3">
    <source>
        <dbReference type="Proteomes" id="UP000469440"/>
    </source>
</evidence>
<evidence type="ECO:0000313" key="2">
    <source>
        <dbReference type="EMBL" id="MVB13065.1"/>
    </source>
</evidence>
<evidence type="ECO:0000259" key="1">
    <source>
        <dbReference type="Pfam" id="PF13154"/>
    </source>
</evidence>
<organism evidence="2 3">
    <name type="scientific">Caproicibacter fermentans</name>
    <dbReference type="NCBI Taxonomy" id="2576756"/>
    <lineage>
        <taxon>Bacteria</taxon>
        <taxon>Bacillati</taxon>
        <taxon>Bacillota</taxon>
        <taxon>Clostridia</taxon>
        <taxon>Eubacteriales</taxon>
        <taxon>Acutalibacteraceae</taxon>
        <taxon>Caproicibacter</taxon>
    </lineage>
</organism>
<dbReference type="EMBL" id="VWXL01000109">
    <property type="protein sequence ID" value="MVB13065.1"/>
    <property type="molecule type" value="Genomic_DNA"/>
</dbReference>
<keyword evidence="3" id="KW-1185">Reference proteome</keyword>
<proteinExistence type="predicted"/>
<feature type="domain" description="DUF3991" evidence="1">
    <location>
        <begin position="121"/>
        <end position="195"/>
    </location>
</feature>
<accession>A0A6N8I522</accession>
<protein>
    <recommendedName>
        <fullName evidence="1">DUF3991 domain-containing protein</fullName>
    </recommendedName>
</protein>
<name>A0A6N8I522_9FIRM</name>
<gene>
    <name evidence="2" type="ORF">CAFE_38200</name>
</gene>